<evidence type="ECO:0000313" key="2">
    <source>
        <dbReference type="EMBL" id="QEV47740.1"/>
    </source>
</evidence>
<evidence type="ECO:0000313" key="3">
    <source>
        <dbReference type="Proteomes" id="UP000325563"/>
    </source>
</evidence>
<organism evidence="2 3">
    <name type="scientific">Streptomyces vinaceus</name>
    <dbReference type="NCBI Taxonomy" id="1960"/>
    <lineage>
        <taxon>Bacteria</taxon>
        <taxon>Bacillati</taxon>
        <taxon>Actinomycetota</taxon>
        <taxon>Actinomycetes</taxon>
        <taxon>Kitasatosporales</taxon>
        <taxon>Streptomycetaceae</taxon>
        <taxon>Streptomyces</taxon>
    </lineage>
</organism>
<name>A0A5J6JAA2_STRVI</name>
<evidence type="ECO:0000256" key="1">
    <source>
        <dbReference type="SAM" id="MobiDB-lite"/>
    </source>
</evidence>
<dbReference type="KEGG" id="svn:CP980_24055"/>
<protein>
    <submittedName>
        <fullName evidence="2">Uncharacterized protein</fullName>
    </submittedName>
</protein>
<dbReference type="EMBL" id="CP023692">
    <property type="protein sequence ID" value="QEV47740.1"/>
    <property type="molecule type" value="Genomic_DNA"/>
</dbReference>
<dbReference type="RefSeq" id="WP_150529055.1">
    <property type="nucleotide sequence ID" value="NZ_BNBW01000018.1"/>
</dbReference>
<reference evidence="2 3" key="1">
    <citation type="submission" date="2017-09" db="EMBL/GenBank/DDBJ databases">
        <authorList>
            <person name="Lee N."/>
            <person name="Cho B.-K."/>
        </authorList>
    </citation>
    <scope>NUCLEOTIDE SEQUENCE [LARGE SCALE GENOMIC DNA]</scope>
    <source>
        <strain evidence="2 3">ATCC 27476</strain>
    </source>
</reference>
<feature type="region of interest" description="Disordered" evidence="1">
    <location>
        <begin position="1"/>
        <end position="24"/>
    </location>
</feature>
<dbReference type="Proteomes" id="UP000325563">
    <property type="component" value="Chromosome"/>
</dbReference>
<sequence>MTYTDGFGYAGTTREGTGKGPAATRPGLARLLGDCARMAPHWAVAADPRPARVAPSQIHGISVPPASARLIASTAEYGD</sequence>
<keyword evidence="3" id="KW-1185">Reference proteome</keyword>
<accession>A0A5J6JAA2</accession>
<proteinExistence type="predicted"/>
<dbReference type="AlphaFoldDB" id="A0A5J6JAA2"/>
<dbReference type="GeneID" id="95613617"/>
<gene>
    <name evidence="2" type="ORF">CP980_24055</name>
</gene>